<dbReference type="PANTHER" id="PTHR46825">
    <property type="entry name" value="D-ALANYL-D-ALANINE-CARBOXYPEPTIDASE/ENDOPEPTIDASE AMPH"/>
    <property type="match status" value="1"/>
</dbReference>
<feature type="domain" description="Beta-lactamase-related" evidence="1">
    <location>
        <begin position="3"/>
        <end position="333"/>
    </location>
</feature>
<dbReference type="Gene3D" id="3.40.710.10">
    <property type="entry name" value="DD-peptidase/beta-lactamase superfamily"/>
    <property type="match status" value="1"/>
</dbReference>
<dbReference type="Proteomes" id="UP000027982">
    <property type="component" value="Chromosome"/>
</dbReference>
<dbReference type="KEGG" id="fgi:OP10G_3079"/>
<gene>
    <name evidence="2" type="ORF">OP10G_3079</name>
</gene>
<evidence type="ECO:0000313" key="2">
    <source>
        <dbReference type="EMBL" id="AIE86447.1"/>
    </source>
</evidence>
<dbReference type="HOGENOM" id="CLU_020027_0_2_0"/>
<name>A0A068NSW7_FIMGI</name>
<reference evidence="2 3" key="1">
    <citation type="journal article" date="2014" name="PLoS ONE">
        <title>The first complete genome sequence of the class fimbriimonadia in the phylum armatimonadetes.</title>
        <authorList>
            <person name="Hu Z.Y."/>
            <person name="Wang Y.Z."/>
            <person name="Im W.T."/>
            <person name="Wang S.Y."/>
            <person name="Zhao G.P."/>
            <person name="Zheng H.J."/>
            <person name="Quan Z.X."/>
        </authorList>
    </citation>
    <scope>NUCLEOTIDE SEQUENCE [LARGE SCALE GENOMIC DNA]</scope>
    <source>
        <strain evidence="2">Gsoil 348</strain>
    </source>
</reference>
<dbReference type="Pfam" id="PF00144">
    <property type="entry name" value="Beta-lactamase"/>
    <property type="match status" value="1"/>
</dbReference>
<dbReference type="InterPro" id="IPR001466">
    <property type="entry name" value="Beta-lactam-related"/>
</dbReference>
<keyword evidence="3" id="KW-1185">Reference proteome</keyword>
<dbReference type="STRING" id="661478.OP10G_3079"/>
<dbReference type="SUPFAM" id="SSF56601">
    <property type="entry name" value="beta-lactamase/transpeptidase-like"/>
    <property type="match status" value="1"/>
</dbReference>
<accession>A0A068NSW7</accession>
<dbReference type="InterPro" id="IPR012338">
    <property type="entry name" value="Beta-lactam/transpept-like"/>
</dbReference>
<dbReference type="AlphaFoldDB" id="A0A068NSW7"/>
<evidence type="ECO:0000259" key="1">
    <source>
        <dbReference type="Pfam" id="PF00144"/>
    </source>
</evidence>
<dbReference type="EMBL" id="CP007139">
    <property type="protein sequence ID" value="AIE86447.1"/>
    <property type="molecule type" value="Genomic_DNA"/>
</dbReference>
<sequence>MEKELVKSHTPGASVAVVRYGKIVVAEGYGFANVELHVPATADTVYGLLSVSKQFTSAAVLLLEREGKLRLDEPIGTYLPGSPEAWKAVTVRHLLNHTSGIPDYTDVHPFFEEIALGRTPDELLKPVREAPLMFSPGSKWRYSNSNYYLLGQIVERLGGKPWSEFLKERIFRPAGMGATRDNVPTDVVPNRSAGYHWLDENAARLPAFVTGYHGRVNVLQNAIYIHPSKMWAAGSLLSTVRDLAKWQIALDKGQILPHETVAAMEKAASLRDGTFAPYGIGNELMTVGKHRVAGHQGGGMAFNSTVLRFPDDHLSVIVLANQTSAPSRTLAMRIAALYLPDLDPMRVVPPRDPDPARTGRLRQFLVDAALGHPDESMFAPQAADLVAFVKRSAPQFLGELGKLKSFKFLSSESTNQRTVVSYRSVYEKKTILWRFTMTKDDHISNIEPVEQ</sequence>
<dbReference type="PANTHER" id="PTHR46825:SF9">
    <property type="entry name" value="BETA-LACTAMASE-RELATED DOMAIN-CONTAINING PROTEIN"/>
    <property type="match status" value="1"/>
</dbReference>
<proteinExistence type="predicted"/>
<protein>
    <submittedName>
        <fullName evidence="2">Penicillin-binding protein</fullName>
    </submittedName>
</protein>
<dbReference type="InterPro" id="IPR050491">
    <property type="entry name" value="AmpC-like"/>
</dbReference>
<organism evidence="2 3">
    <name type="scientific">Fimbriimonas ginsengisoli Gsoil 348</name>
    <dbReference type="NCBI Taxonomy" id="661478"/>
    <lineage>
        <taxon>Bacteria</taxon>
        <taxon>Bacillati</taxon>
        <taxon>Armatimonadota</taxon>
        <taxon>Fimbriimonadia</taxon>
        <taxon>Fimbriimonadales</taxon>
        <taxon>Fimbriimonadaceae</taxon>
        <taxon>Fimbriimonas</taxon>
    </lineage>
</organism>
<dbReference type="eggNOG" id="COG1680">
    <property type="taxonomic scope" value="Bacteria"/>
</dbReference>
<evidence type="ECO:0000313" key="3">
    <source>
        <dbReference type="Proteomes" id="UP000027982"/>
    </source>
</evidence>